<evidence type="ECO:0000313" key="2">
    <source>
        <dbReference type="EMBL" id="CAF1575248.1"/>
    </source>
</evidence>
<dbReference type="EMBL" id="CAJNOW010012937">
    <property type="protein sequence ID" value="CAF1616014.1"/>
    <property type="molecule type" value="Genomic_DNA"/>
</dbReference>
<dbReference type="Proteomes" id="UP000681720">
    <property type="component" value="Unassembled WGS sequence"/>
</dbReference>
<feature type="transmembrane region" description="Helical" evidence="1">
    <location>
        <begin position="93"/>
        <end position="118"/>
    </location>
</feature>
<dbReference type="Proteomes" id="UP000663856">
    <property type="component" value="Unassembled WGS sequence"/>
</dbReference>
<protein>
    <submittedName>
        <fullName evidence="4">Uncharacterized protein</fullName>
    </submittedName>
</protein>
<keyword evidence="13" id="KW-1185">Reference proteome</keyword>
<reference evidence="4" key="1">
    <citation type="submission" date="2021-02" db="EMBL/GenBank/DDBJ databases">
        <authorList>
            <person name="Nowell W R."/>
        </authorList>
    </citation>
    <scope>NUCLEOTIDE SEQUENCE</scope>
</reference>
<evidence type="ECO:0000313" key="5">
    <source>
        <dbReference type="EMBL" id="CAF2117791.1"/>
    </source>
</evidence>
<dbReference type="EMBL" id="CAJOBH010005546">
    <property type="protein sequence ID" value="CAF4028000.1"/>
    <property type="molecule type" value="Genomic_DNA"/>
</dbReference>
<feature type="transmembrane region" description="Helical" evidence="1">
    <location>
        <begin position="53"/>
        <end position="72"/>
    </location>
</feature>
<dbReference type="Proteomes" id="UP000663855">
    <property type="component" value="Unassembled WGS sequence"/>
</dbReference>
<sequence length="170" mass="18411">MQLTNMHLMIIAICVITNFIIPTAQLSIGFGFIVGDGESPNAQCASAPDLPLLMAFGGIFTLFFLGIAYGFIIIISAPSKPGSDVAGKMPKVLVGLCSCFFGAIAFIIFILTQIRVYGAYSYGFQTGIANRNDFCKVILMHGSLAIIILTYLNMFVFTGVLLFFLIRRAT</sequence>
<dbReference type="EMBL" id="CAJNRE010007984">
    <property type="protein sequence ID" value="CAF2069452.1"/>
    <property type="molecule type" value="Genomic_DNA"/>
</dbReference>
<evidence type="ECO:0000313" key="7">
    <source>
        <dbReference type="EMBL" id="CAF3897579.1"/>
    </source>
</evidence>
<keyword evidence="1" id="KW-1133">Transmembrane helix</keyword>
<gene>
    <name evidence="10" type="ORF">BYL167_LOCUS15167</name>
    <name evidence="2" type="ORF">CJN711_LOCUS32361</name>
    <name evidence="8" type="ORF">GIL414_LOCUS8425</name>
    <name evidence="3" type="ORF">KQP761_LOCUS24017</name>
    <name evidence="4" type="ORF">MBJ925_LOCUS16441</name>
    <name evidence="11" type="ORF">OVN521_LOCUS21577</name>
    <name evidence="7" type="ORF">SMN809_LOCUS6462</name>
    <name evidence="9" type="ORF">UXM345_LOCUS15212</name>
    <name evidence="6" type="ORF">WKI299_LOCUS25578</name>
    <name evidence="5" type="ORF">XDN619_LOCUS22000</name>
</gene>
<dbReference type="EMBL" id="CAJNOV010015509">
    <property type="protein sequence ID" value="CAF1575248.1"/>
    <property type="molecule type" value="Genomic_DNA"/>
</dbReference>
<organism evidence="4 12">
    <name type="scientific">Rotaria magnacalcarata</name>
    <dbReference type="NCBI Taxonomy" id="392030"/>
    <lineage>
        <taxon>Eukaryota</taxon>
        <taxon>Metazoa</taxon>
        <taxon>Spiralia</taxon>
        <taxon>Gnathifera</taxon>
        <taxon>Rotifera</taxon>
        <taxon>Eurotatoria</taxon>
        <taxon>Bdelloidea</taxon>
        <taxon>Philodinida</taxon>
        <taxon>Philodinidae</taxon>
        <taxon>Rotaria</taxon>
    </lineage>
</organism>
<name>A0A816R8C0_9BILA</name>
<evidence type="ECO:0000313" key="3">
    <source>
        <dbReference type="EMBL" id="CAF1616014.1"/>
    </source>
</evidence>
<dbReference type="EMBL" id="CAJNRF010011033">
    <property type="protein sequence ID" value="CAF2127240.1"/>
    <property type="molecule type" value="Genomic_DNA"/>
</dbReference>
<evidence type="ECO:0000313" key="11">
    <source>
        <dbReference type="EMBL" id="CAF4113818.1"/>
    </source>
</evidence>
<evidence type="ECO:0000313" key="12">
    <source>
        <dbReference type="Proteomes" id="UP000663824"/>
    </source>
</evidence>
<evidence type="ECO:0000313" key="6">
    <source>
        <dbReference type="EMBL" id="CAF2127240.1"/>
    </source>
</evidence>
<proteinExistence type="predicted"/>
<dbReference type="EMBL" id="CAJOBF010001792">
    <property type="protein sequence ID" value="CAF3983988.1"/>
    <property type="molecule type" value="Genomic_DNA"/>
</dbReference>
<evidence type="ECO:0000313" key="9">
    <source>
        <dbReference type="EMBL" id="CAF3983988.1"/>
    </source>
</evidence>
<dbReference type="Proteomes" id="UP000663824">
    <property type="component" value="Unassembled WGS sequence"/>
</dbReference>
<evidence type="ECO:0000313" key="8">
    <source>
        <dbReference type="EMBL" id="CAF3938013.1"/>
    </source>
</evidence>
<keyword evidence="1" id="KW-0472">Membrane</keyword>
<dbReference type="Proteomes" id="UP000663842">
    <property type="component" value="Unassembled WGS sequence"/>
</dbReference>
<keyword evidence="1" id="KW-0812">Transmembrane</keyword>
<accession>A0A816R8C0</accession>
<dbReference type="EMBL" id="CAJOBI010001746">
    <property type="protein sequence ID" value="CAF3897579.1"/>
    <property type="molecule type" value="Genomic_DNA"/>
</dbReference>
<dbReference type="Proteomes" id="UP000681967">
    <property type="component" value="Unassembled WGS sequence"/>
</dbReference>
<evidence type="ECO:0000256" key="1">
    <source>
        <dbReference type="SAM" id="Phobius"/>
    </source>
</evidence>
<dbReference type="Proteomes" id="UP000663887">
    <property type="component" value="Unassembled WGS sequence"/>
</dbReference>
<feature type="transmembrane region" description="Helical" evidence="1">
    <location>
        <begin position="7"/>
        <end position="33"/>
    </location>
</feature>
<dbReference type="Proteomes" id="UP000663834">
    <property type="component" value="Unassembled WGS sequence"/>
</dbReference>
<evidence type="ECO:0000313" key="13">
    <source>
        <dbReference type="Proteomes" id="UP000663866"/>
    </source>
</evidence>
<dbReference type="OrthoDB" id="10019810at2759"/>
<evidence type="ECO:0000313" key="4">
    <source>
        <dbReference type="EMBL" id="CAF2069452.1"/>
    </source>
</evidence>
<feature type="transmembrane region" description="Helical" evidence="1">
    <location>
        <begin position="138"/>
        <end position="166"/>
    </location>
</feature>
<dbReference type="AlphaFoldDB" id="A0A816R8C0"/>
<dbReference type="EMBL" id="CAJOBG010004508">
    <property type="protein sequence ID" value="CAF4113818.1"/>
    <property type="molecule type" value="Genomic_DNA"/>
</dbReference>
<dbReference type="EMBL" id="CAJOBJ010002734">
    <property type="protein sequence ID" value="CAF3938013.1"/>
    <property type="molecule type" value="Genomic_DNA"/>
</dbReference>
<evidence type="ECO:0000313" key="10">
    <source>
        <dbReference type="EMBL" id="CAF4028000.1"/>
    </source>
</evidence>
<dbReference type="EMBL" id="CAJNRG010009963">
    <property type="protein sequence ID" value="CAF2117791.1"/>
    <property type="molecule type" value="Genomic_DNA"/>
</dbReference>
<dbReference type="Proteomes" id="UP000663866">
    <property type="component" value="Unassembled WGS sequence"/>
</dbReference>
<dbReference type="Proteomes" id="UP000676336">
    <property type="component" value="Unassembled WGS sequence"/>
</dbReference>
<comment type="caution">
    <text evidence="4">The sequence shown here is derived from an EMBL/GenBank/DDBJ whole genome shotgun (WGS) entry which is preliminary data.</text>
</comment>